<dbReference type="InterPro" id="IPR012338">
    <property type="entry name" value="Beta-lactam/transpept-like"/>
</dbReference>
<feature type="binding site" evidence="5">
    <location>
        <position position="182"/>
    </location>
    <ligand>
        <name>substrate</name>
    </ligand>
</feature>
<dbReference type="SUPFAM" id="SSF56601">
    <property type="entry name" value="beta-lactamase/transpeptidase-like"/>
    <property type="match status" value="1"/>
</dbReference>
<name>A0ABS2L7K7_9MICO</name>
<evidence type="ECO:0000256" key="3">
    <source>
        <dbReference type="ARBA" id="ARBA00022801"/>
    </source>
</evidence>
<dbReference type="EMBL" id="JAFBBU010000001">
    <property type="protein sequence ID" value="MBM7473085.1"/>
    <property type="molecule type" value="Genomic_DNA"/>
</dbReference>
<dbReference type="HAMAP" id="MF_00313">
    <property type="entry name" value="Glutaminase"/>
    <property type="match status" value="1"/>
</dbReference>
<keyword evidence="7" id="KW-1185">Reference proteome</keyword>
<reference evidence="6 7" key="1">
    <citation type="submission" date="2021-01" db="EMBL/GenBank/DDBJ databases">
        <title>Sequencing the genomes of 1000 actinobacteria strains.</title>
        <authorList>
            <person name="Klenk H.-P."/>
        </authorList>
    </citation>
    <scope>NUCLEOTIDE SEQUENCE [LARGE SCALE GENOMIC DNA]</scope>
    <source>
        <strain evidence="6 7">DSM 13057</strain>
    </source>
</reference>
<comment type="subunit">
    <text evidence="5">Homotetramer.</text>
</comment>
<keyword evidence="5" id="KW-0007">Acetylation</keyword>
<proteinExistence type="inferred from homology"/>
<evidence type="ECO:0000256" key="5">
    <source>
        <dbReference type="HAMAP-Rule" id="MF_00313"/>
    </source>
</evidence>
<evidence type="ECO:0000256" key="4">
    <source>
        <dbReference type="ARBA" id="ARBA00049534"/>
    </source>
</evidence>
<dbReference type="InterPro" id="IPR015868">
    <property type="entry name" value="Glutaminase"/>
</dbReference>
<dbReference type="EC" id="3.5.1.2" evidence="2 5"/>
<dbReference type="NCBIfam" id="NF009020">
    <property type="entry name" value="PRK12356.1"/>
    <property type="match status" value="1"/>
</dbReference>
<feature type="binding site" evidence="5">
    <location>
        <position position="265"/>
    </location>
    <ligand>
        <name>substrate</name>
    </ligand>
</feature>
<feature type="binding site" evidence="5">
    <location>
        <position position="87"/>
    </location>
    <ligand>
        <name>substrate</name>
    </ligand>
</feature>
<gene>
    <name evidence="5" type="primary">glsA</name>
    <name evidence="6" type="ORF">JOE66_002719</name>
</gene>
<feature type="binding site" evidence="5">
    <location>
        <position position="138"/>
    </location>
    <ligand>
        <name>substrate</name>
    </ligand>
</feature>
<evidence type="ECO:0000313" key="7">
    <source>
        <dbReference type="Proteomes" id="UP000776164"/>
    </source>
</evidence>
<sequence>MSTEIDPDATRPPRPRVSTGVLPSIAEVTALLDEAHGRYRHLDEGDVADYIPSLGEADPSLFGISVCGVNGGISSVGDALREFSIQSISKVFVFALVCQHSGHDAVSELVGVNSTGLPFNSVMAVELNGGNPMNPLVNAGALATTSLVPGDDAEEKWAFIQHGLSEFAGRPLELDQSTFESETATNQRNMAIARLLQSYGRMNFDPIVTTEVCTKQCSLLVSARDLAVMAATLACGGVNPVTGIRVVDARVARDTLSVMATAGLYELSGDWLFEVGVPAKSGVSGGIVAVSPGKGGLGTYSPRLDPAGNSVRGQRTARFLSIALGLDIFAS</sequence>
<dbReference type="RefSeq" id="WP_205110268.1">
    <property type="nucleotide sequence ID" value="NZ_BAAAHT010000010.1"/>
</dbReference>
<comment type="caution">
    <text evidence="6">The sequence shown here is derived from an EMBL/GenBank/DDBJ whole genome shotgun (WGS) entry which is preliminary data.</text>
</comment>
<dbReference type="Gene3D" id="3.40.710.10">
    <property type="entry name" value="DD-peptidase/beta-lactamase superfamily"/>
    <property type="match status" value="1"/>
</dbReference>
<dbReference type="NCBIfam" id="TIGR03814">
    <property type="entry name" value="Gln_ase"/>
    <property type="match status" value="1"/>
</dbReference>
<accession>A0ABS2L7K7</accession>
<feature type="binding site" evidence="5">
    <location>
        <position position="189"/>
    </location>
    <ligand>
        <name>substrate</name>
    </ligand>
</feature>
<dbReference type="PANTHER" id="PTHR12544:SF48">
    <property type="entry name" value="GLUTAMINASE 1"/>
    <property type="match status" value="1"/>
</dbReference>
<evidence type="ECO:0000256" key="1">
    <source>
        <dbReference type="ARBA" id="ARBA00011076"/>
    </source>
</evidence>
<dbReference type="Pfam" id="PF04960">
    <property type="entry name" value="Glutaminase"/>
    <property type="match status" value="1"/>
</dbReference>
<comment type="catalytic activity">
    <reaction evidence="4 5">
        <text>L-glutamine + H2O = L-glutamate + NH4(+)</text>
        <dbReference type="Rhea" id="RHEA:15889"/>
        <dbReference type="ChEBI" id="CHEBI:15377"/>
        <dbReference type="ChEBI" id="CHEBI:28938"/>
        <dbReference type="ChEBI" id="CHEBI:29985"/>
        <dbReference type="ChEBI" id="CHEBI:58359"/>
        <dbReference type="EC" id="3.5.1.2"/>
    </reaction>
</comment>
<evidence type="ECO:0000256" key="2">
    <source>
        <dbReference type="ARBA" id="ARBA00012918"/>
    </source>
</evidence>
<dbReference type="GO" id="GO:0004359">
    <property type="term" value="F:glutaminase activity"/>
    <property type="evidence" value="ECO:0007669"/>
    <property type="project" value="UniProtKB-EC"/>
</dbReference>
<feature type="binding site" evidence="5">
    <location>
        <position position="283"/>
    </location>
    <ligand>
        <name>substrate</name>
    </ligand>
</feature>
<keyword evidence="3 5" id="KW-0378">Hydrolase</keyword>
<comment type="similarity">
    <text evidence="1 5">Belongs to the glutaminase family.</text>
</comment>
<comment type="caution">
    <text evidence="5">Lacks conserved residue(s) required for the propagation of feature annotation.</text>
</comment>
<dbReference type="Proteomes" id="UP000776164">
    <property type="component" value="Unassembled WGS sequence"/>
</dbReference>
<evidence type="ECO:0000313" key="6">
    <source>
        <dbReference type="EMBL" id="MBM7473085.1"/>
    </source>
</evidence>
<dbReference type="PANTHER" id="PTHR12544">
    <property type="entry name" value="GLUTAMINASE"/>
    <property type="match status" value="1"/>
</dbReference>
<organism evidence="6 7">
    <name type="scientific">Subtercola frigoramans</name>
    <dbReference type="NCBI Taxonomy" id="120298"/>
    <lineage>
        <taxon>Bacteria</taxon>
        <taxon>Bacillati</taxon>
        <taxon>Actinomycetota</taxon>
        <taxon>Actinomycetes</taxon>
        <taxon>Micrococcales</taxon>
        <taxon>Microbacteriaceae</taxon>
        <taxon>Subtercola</taxon>
    </lineage>
</organism>
<protein>
    <recommendedName>
        <fullName evidence="2 5">Glutaminase</fullName>
        <ecNumber evidence="2 5">3.5.1.2</ecNumber>
    </recommendedName>
</protein>